<dbReference type="InterPro" id="IPR050545">
    <property type="entry name" value="Mycobact_MmpL"/>
</dbReference>
<evidence type="ECO:0000256" key="3">
    <source>
        <dbReference type="ARBA" id="ARBA00022692"/>
    </source>
</evidence>
<evidence type="ECO:0000256" key="4">
    <source>
        <dbReference type="ARBA" id="ARBA00022989"/>
    </source>
</evidence>
<keyword evidence="5 6" id="KW-0472">Membrane</keyword>
<evidence type="ECO:0000259" key="7">
    <source>
        <dbReference type="Pfam" id="PF03176"/>
    </source>
</evidence>
<feature type="transmembrane region" description="Helical" evidence="6">
    <location>
        <begin position="596"/>
        <end position="618"/>
    </location>
</feature>
<gene>
    <name evidence="8" type="ordered locus">Sulac_0597</name>
</gene>
<feature type="transmembrane region" description="Helical" evidence="6">
    <location>
        <begin position="556"/>
        <end position="576"/>
    </location>
</feature>
<dbReference type="Proteomes" id="UP000005439">
    <property type="component" value="Chromosome"/>
</dbReference>
<dbReference type="PANTHER" id="PTHR33406:SF13">
    <property type="entry name" value="MEMBRANE PROTEIN YDFJ"/>
    <property type="match status" value="1"/>
</dbReference>
<evidence type="ECO:0000313" key="8">
    <source>
        <dbReference type="EMBL" id="AEW04125.1"/>
    </source>
</evidence>
<dbReference type="GO" id="GO:0005886">
    <property type="term" value="C:plasma membrane"/>
    <property type="evidence" value="ECO:0007669"/>
    <property type="project" value="UniProtKB-SubCell"/>
</dbReference>
<comment type="subcellular location">
    <subcellularLocation>
        <location evidence="1">Cell membrane</location>
        <topology evidence="1">Multi-pass membrane protein</topology>
    </subcellularLocation>
</comment>
<evidence type="ECO:0000256" key="6">
    <source>
        <dbReference type="SAM" id="Phobius"/>
    </source>
</evidence>
<evidence type="ECO:0000256" key="1">
    <source>
        <dbReference type="ARBA" id="ARBA00004651"/>
    </source>
</evidence>
<feature type="transmembrane region" description="Helical" evidence="6">
    <location>
        <begin position="358"/>
        <end position="380"/>
    </location>
</feature>
<reference evidence="8 9" key="2">
    <citation type="journal article" date="2012" name="Stand. Genomic Sci.">
        <title>Complete genome sequence of the moderately thermophilic mineral-sulfide-oxidizing firmicute Sulfobacillus acidophilus type strain (NAL(T)).</title>
        <authorList>
            <person name="Anderson I."/>
            <person name="Chertkov O."/>
            <person name="Chen A."/>
            <person name="Saunders E."/>
            <person name="Lapidus A."/>
            <person name="Nolan M."/>
            <person name="Lucas S."/>
            <person name="Hammon N."/>
            <person name="Deshpande S."/>
            <person name="Cheng J.F."/>
            <person name="Han C."/>
            <person name="Tapia R."/>
            <person name="Goodwin L.A."/>
            <person name="Pitluck S."/>
            <person name="Liolios K."/>
            <person name="Pagani I."/>
            <person name="Ivanova N."/>
            <person name="Mikhailova N."/>
            <person name="Pati A."/>
            <person name="Palaniappan K."/>
            <person name="Land M."/>
            <person name="Pan C."/>
            <person name="Rohde M."/>
            <person name="Pukall R."/>
            <person name="Goker M."/>
            <person name="Detter J.C."/>
            <person name="Woyke T."/>
            <person name="Bristow J."/>
            <person name="Eisen J.A."/>
            <person name="Markowitz V."/>
            <person name="Hugenholtz P."/>
            <person name="Kyrpides N.C."/>
            <person name="Klenk H.P."/>
            <person name="Mavromatis K."/>
        </authorList>
    </citation>
    <scope>NUCLEOTIDE SEQUENCE [LARGE SCALE GENOMIC DNA]</scope>
    <source>
        <strain evidence="9">ATCC 700253 / DSM 10332 / NAL</strain>
    </source>
</reference>
<accession>G8TZV6</accession>
<feature type="transmembrane region" description="Helical" evidence="6">
    <location>
        <begin position="639"/>
        <end position="661"/>
    </location>
</feature>
<evidence type="ECO:0000256" key="5">
    <source>
        <dbReference type="ARBA" id="ARBA00023136"/>
    </source>
</evidence>
<dbReference type="Gene3D" id="1.20.1640.10">
    <property type="entry name" value="Multidrug efflux transporter AcrB transmembrane domain"/>
    <property type="match status" value="2"/>
</dbReference>
<keyword evidence="2" id="KW-1003">Cell membrane</keyword>
<name>G8TZV6_SULAD</name>
<sequence length="714" mass="78554">MTFNKKKSPSFHTRLAVVVIALWCVLIGFGIRGFQDLSHRVNTTGLQTPGTPSAQYVHWVHQFSPAINDLTLDVLIHRRNTAQAFNSFSPLIAAIHHHVPQWSVEDIQQRGPWTAIIWSTGTAHWIPALSQYAASEQTLTAIVRHFDRITQDTTFVTGAVPLQWTFSRLAIRALENAARFTLPMTLILLLVVFQSWSAALFVPLSAMSGSLIGLGVLGLWPTSIPVTSFTTEAGMMLGLGVGIDYGMMWWASLQRTDPDTNIVIRYVMAQQRVRQMVIPAAAIVILSLMALMFFSQPLITSIALGVIFAVTGSAMASLSVLPALLWIVRARPKRLTSLSGKPAFWTRLQGFLLNRYRVVAAGVIIVLLVFSSGTRALVLWEPGVATLPQSESAVQGFRILQKQFPIAAGAPIMVAIGPPHSGGNMYNRREFGNVLSSLRHTEGIRRVQPITPILPAMSKTPTVTNQQRRATVHLVAVWSSFPNSSPLTIRLVPTLRQRLTNGFQLKSIVGGGAAEVYDAIHRVFHRFLWVFAIISLVSGAGLYWRFRSLLISVSAIIFNALSTATSLGVLIAVFQHHAGAWMGLPSPGALQWTTPVLLFAILYAVSTDYEIFYVEAVSHHRQANRPLRELLLAGTQETGGFLTGAAIIMVSVFMAFGLSGLEFMQELGIGLSVAVLIDATVVRMVLVPSFLLWFQQWSWWPGGKKRSPMFLEVP</sequence>
<proteinExistence type="predicted"/>
<evidence type="ECO:0000313" key="9">
    <source>
        <dbReference type="Proteomes" id="UP000005439"/>
    </source>
</evidence>
<keyword evidence="3 6" id="KW-0812">Transmembrane</keyword>
<feature type="transmembrane region" description="Helical" evidence="6">
    <location>
        <begin position="273"/>
        <end position="295"/>
    </location>
</feature>
<keyword evidence="4 6" id="KW-1133">Transmembrane helix</keyword>
<keyword evidence="9" id="KW-1185">Reference proteome</keyword>
<feature type="transmembrane region" description="Helical" evidence="6">
    <location>
        <begin position="527"/>
        <end position="544"/>
    </location>
</feature>
<organism evidence="8 9">
    <name type="scientific">Sulfobacillus acidophilus (strain ATCC 700253 / DSM 10332 / NAL)</name>
    <dbReference type="NCBI Taxonomy" id="679936"/>
    <lineage>
        <taxon>Bacteria</taxon>
        <taxon>Bacillati</taxon>
        <taxon>Bacillota</taxon>
        <taxon>Clostridia</taxon>
        <taxon>Eubacteriales</taxon>
        <taxon>Clostridiales Family XVII. Incertae Sedis</taxon>
        <taxon>Sulfobacillus</taxon>
    </lineage>
</organism>
<evidence type="ECO:0000256" key="2">
    <source>
        <dbReference type="ARBA" id="ARBA00022475"/>
    </source>
</evidence>
<dbReference type="SUPFAM" id="SSF82866">
    <property type="entry name" value="Multidrug efflux transporter AcrB transmembrane domain"/>
    <property type="match status" value="2"/>
</dbReference>
<feature type="transmembrane region" description="Helical" evidence="6">
    <location>
        <begin position="233"/>
        <end position="252"/>
    </location>
</feature>
<dbReference type="AlphaFoldDB" id="G8TZV6"/>
<protein>
    <recommendedName>
        <fullName evidence="7">Membrane transport protein MMPL domain-containing protein</fullName>
    </recommendedName>
</protein>
<dbReference type="Pfam" id="PF03176">
    <property type="entry name" value="MMPL"/>
    <property type="match status" value="2"/>
</dbReference>
<dbReference type="InterPro" id="IPR004869">
    <property type="entry name" value="MMPL_dom"/>
</dbReference>
<feature type="transmembrane region" description="Helical" evidence="6">
    <location>
        <begin position="301"/>
        <end position="328"/>
    </location>
</feature>
<feature type="transmembrane region" description="Helical" evidence="6">
    <location>
        <begin position="177"/>
        <end position="193"/>
    </location>
</feature>
<feature type="transmembrane region" description="Helical" evidence="6">
    <location>
        <begin position="667"/>
        <end position="694"/>
    </location>
</feature>
<dbReference type="PANTHER" id="PTHR33406">
    <property type="entry name" value="MEMBRANE PROTEIN MJ1562-RELATED"/>
    <property type="match status" value="1"/>
</dbReference>
<feature type="domain" description="Membrane transport protein MMPL" evidence="7">
    <location>
        <begin position="483"/>
        <end position="705"/>
    </location>
</feature>
<reference evidence="9" key="1">
    <citation type="submission" date="2011-12" db="EMBL/GenBank/DDBJ databases">
        <title>The complete genome of chromosome of Sulfobacillus acidophilus DSM 10332.</title>
        <authorList>
            <person name="Lucas S."/>
            <person name="Han J."/>
            <person name="Lapidus A."/>
            <person name="Bruce D."/>
            <person name="Goodwin L."/>
            <person name="Pitluck S."/>
            <person name="Peters L."/>
            <person name="Kyrpides N."/>
            <person name="Mavromatis K."/>
            <person name="Ivanova N."/>
            <person name="Mikhailova N."/>
            <person name="Chertkov O."/>
            <person name="Saunders E."/>
            <person name="Detter J.C."/>
            <person name="Tapia R."/>
            <person name="Han C."/>
            <person name="Land M."/>
            <person name="Hauser L."/>
            <person name="Markowitz V."/>
            <person name="Cheng J.-F."/>
            <person name="Hugenholtz P."/>
            <person name="Woyke T."/>
            <person name="Wu D."/>
            <person name="Pukall R."/>
            <person name="Gehrich-Schroeter G."/>
            <person name="Schneider S."/>
            <person name="Klenk H.-P."/>
            <person name="Eisen J.A."/>
        </authorList>
    </citation>
    <scope>NUCLEOTIDE SEQUENCE [LARGE SCALE GENOMIC DNA]</scope>
    <source>
        <strain evidence="9">ATCC 700253 / DSM 10332 / NAL</strain>
    </source>
</reference>
<dbReference type="HOGENOM" id="CLU_386806_0_0_9"/>
<dbReference type="STRING" id="679936.Sulac_0597"/>
<dbReference type="KEGG" id="sap:Sulac_0597"/>
<dbReference type="EMBL" id="CP003179">
    <property type="protein sequence ID" value="AEW04125.1"/>
    <property type="molecule type" value="Genomic_DNA"/>
</dbReference>
<dbReference type="PATRIC" id="fig|679936.5.peg.635"/>
<feature type="domain" description="Membrane transport protein MMPL" evidence="7">
    <location>
        <begin position="137"/>
        <end position="349"/>
    </location>
</feature>